<reference evidence="1" key="2">
    <citation type="submission" date="2023-06" db="EMBL/GenBank/DDBJ databases">
        <authorList>
            <person name="Ma L."/>
            <person name="Liu K.-W."/>
            <person name="Li Z."/>
            <person name="Hsiao Y.-Y."/>
            <person name="Qi Y."/>
            <person name="Fu T."/>
            <person name="Tang G."/>
            <person name="Zhang D."/>
            <person name="Sun W.-H."/>
            <person name="Liu D.-K."/>
            <person name="Li Y."/>
            <person name="Chen G.-Z."/>
            <person name="Liu X.-D."/>
            <person name="Liao X.-Y."/>
            <person name="Jiang Y.-T."/>
            <person name="Yu X."/>
            <person name="Hao Y."/>
            <person name="Huang J."/>
            <person name="Zhao X.-W."/>
            <person name="Ke S."/>
            <person name="Chen Y.-Y."/>
            <person name="Wu W.-L."/>
            <person name="Hsu J.-L."/>
            <person name="Lin Y.-F."/>
            <person name="Huang M.-D."/>
            <person name="Li C.-Y."/>
            <person name="Huang L."/>
            <person name="Wang Z.-W."/>
            <person name="Zhao X."/>
            <person name="Zhong W.-Y."/>
            <person name="Peng D.-H."/>
            <person name="Ahmad S."/>
            <person name="Lan S."/>
            <person name="Zhang J.-S."/>
            <person name="Tsai W.-C."/>
            <person name="Van De Peer Y."/>
            <person name="Liu Z.-J."/>
        </authorList>
    </citation>
    <scope>NUCLEOTIDE SEQUENCE</scope>
    <source>
        <strain evidence="1">CP</strain>
        <tissue evidence="1">Leaves</tissue>
    </source>
</reference>
<reference evidence="1" key="1">
    <citation type="journal article" date="2023" name="Nat. Commun.">
        <title>Diploid and tetraploid genomes of Acorus and the evolution of monocots.</title>
        <authorList>
            <person name="Ma L."/>
            <person name="Liu K.W."/>
            <person name="Li Z."/>
            <person name="Hsiao Y.Y."/>
            <person name="Qi Y."/>
            <person name="Fu T."/>
            <person name="Tang G.D."/>
            <person name="Zhang D."/>
            <person name="Sun W.H."/>
            <person name="Liu D.K."/>
            <person name="Li Y."/>
            <person name="Chen G.Z."/>
            <person name="Liu X.D."/>
            <person name="Liao X.Y."/>
            <person name="Jiang Y.T."/>
            <person name="Yu X."/>
            <person name="Hao Y."/>
            <person name="Huang J."/>
            <person name="Zhao X.W."/>
            <person name="Ke S."/>
            <person name="Chen Y.Y."/>
            <person name="Wu W.L."/>
            <person name="Hsu J.L."/>
            <person name="Lin Y.F."/>
            <person name="Huang M.D."/>
            <person name="Li C.Y."/>
            <person name="Huang L."/>
            <person name="Wang Z.W."/>
            <person name="Zhao X."/>
            <person name="Zhong W.Y."/>
            <person name="Peng D.H."/>
            <person name="Ahmad S."/>
            <person name="Lan S."/>
            <person name="Zhang J.S."/>
            <person name="Tsai W.C."/>
            <person name="Van de Peer Y."/>
            <person name="Liu Z.J."/>
        </authorList>
    </citation>
    <scope>NUCLEOTIDE SEQUENCE</scope>
    <source>
        <strain evidence="1">CP</strain>
    </source>
</reference>
<comment type="caution">
    <text evidence="1">The sequence shown here is derived from an EMBL/GenBank/DDBJ whole genome shotgun (WGS) entry which is preliminary data.</text>
</comment>
<dbReference type="AlphaFoldDB" id="A0AAV9EF99"/>
<dbReference type="Proteomes" id="UP001180020">
    <property type="component" value="Unassembled WGS sequence"/>
</dbReference>
<gene>
    <name evidence="1" type="ORF">QJS10_CPA08g00280</name>
</gene>
<dbReference type="EMBL" id="JAUJYO010000008">
    <property type="protein sequence ID" value="KAK1310642.1"/>
    <property type="molecule type" value="Genomic_DNA"/>
</dbReference>
<name>A0AAV9EF99_ACOCL</name>
<accession>A0AAV9EF99</accession>
<proteinExistence type="predicted"/>
<sequence length="215" mass="25066">MAMNKPVVVLLEERDQRRLLRISCCQSQAENLQRMHFISLLTGCQKVVISVIWMQEVRYLSRYHLLMKKEIQNNFPRTLEALILHALSPVGAEVLTRKFDKMDQQISKEKQSEFYQLFYGVFDDQFAAMEAILNGKETFAFQKPYIEVLSYDSLQAFRNVMDQYLGIGCCILKGNLVKVYLINGSPQLPEVRHIHVDTCLDRLTDLCRPSETYFD</sequence>
<protein>
    <submittedName>
        <fullName evidence="1">Uncharacterized protein</fullName>
    </submittedName>
</protein>
<evidence type="ECO:0000313" key="2">
    <source>
        <dbReference type="Proteomes" id="UP001180020"/>
    </source>
</evidence>
<organism evidence="1 2">
    <name type="scientific">Acorus calamus</name>
    <name type="common">Sweet flag</name>
    <dbReference type="NCBI Taxonomy" id="4465"/>
    <lineage>
        <taxon>Eukaryota</taxon>
        <taxon>Viridiplantae</taxon>
        <taxon>Streptophyta</taxon>
        <taxon>Embryophyta</taxon>
        <taxon>Tracheophyta</taxon>
        <taxon>Spermatophyta</taxon>
        <taxon>Magnoliopsida</taxon>
        <taxon>Liliopsida</taxon>
        <taxon>Acoraceae</taxon>
        <taxon>Acorus</taxon>
    </lineage>
</organism>
<keyword evidence="2" id="KW-1185">Reference proteome</keyword>
<evidence type="ECO:0000313" key="1">
    <source>
        <dbReference type="EMBL" id="KAK1310642.1"/>
    </source>
</evidence>